<feature type="region of interest" description="Disordered" evidence="1">
    <location>
        <begin position="335"/>
        <end position="375"/>
    </location>
</feature>
<keyword evidence="3" id="KW-1185">Reference proteome</keyword>
<evidence type="ECO:0000313" key="3">
    <source>
        <dbReference type="Proteomes" id="UP001321473"/>
    </source>
</evidence>
<gene>
    <name evidence="2" type="ORF">V5799_003207</name>
</gene>
<evidence type="ECO:0000256" key="1">
    <source>
        <dbReference type="SAM" id="MobiDB-lite"/>
    </source>
</evidence>
<dbReference type="AlphaFoldDB" id="A0AAQ4D9M0"/>
<organism evidence="2 3">
    <name type="scientific">Amblyomma americanum</name>
    <name type="common">Lone star tick</name>
    <dbReference type="NCBI Taxonomy" id="6943"/>
    <lineage>
        <taxon>Eukaryota</taxon>
        <taxon>Metazoa</taxon>
        <taxon>Ecdysozoa</taxon>
        <taxon>Arthropoda</taxon>
        <taxon>Chelicerata</taxon>
        <taxon>Arachnida</taxon>
        <taxon>Acari</taxon>
        <taxon>Parasitiformes</taxon>
        <taxon>Ixodida</taxon>
        <taxon>Ixodoidea</taxon>
        <taxon>Ixodidae</taxon>
        <taxon>Amblyomminae</taxon>
        <taxon>Amblyomma</taxon>
    </lineage>
</organism>
<name>A0AAQ4D9M0_AMBAM</name>
<feature type="region of interest" description="Disordered" evidence="1">
    <location>
        <begin position="494"/>
        <end position="546"/>
    </location>
</feature>
<feature type="compositionally biased region" description="Polar residues" evidence="1">
    <location>
        <begin position="335"/>
        <end position="349"/>
    </location>
</feature>
<feature type="compositionally biased region" description="Basic and acidic residues" evidence="1">
    <location>
        <begin position="502"/>
        <end position="521"/>
    </location>
</feature>
<dbReference type="EMBL" id="JARKHS020033379">
    <property type="protein sequence ID" value="KAK8759160.1"/>
    <property type="molecule type" value="Genomic_DNA"/>
</dbReference>
<comment type="caution">
    <text evidence="2">The sequence shown here is derived from an EMBL/GenBank/DDBJ whole genome shotgun (WGS) entry which is preliminary data.</text>
</comment>
<feature type="region of interest" description="Disordered" evidence="1">
    <location>
        <begin position="1"/>
        <end position="95"/>
    </location>
</feature>
<reference evidence="2 3" key="1">
    <citation type="journal article" date="2023" name="Arcadia Sci">
        <title>De novo assembly of a long-read Amblyomma americanum tick genome.</title>
        <authorList>
            <person name="Chou S."/>
            <person name="Poskanzer K.E."/>
            <person name="Rollins M."/>
            <person name="Thuy-Boun P.S."/>
        </authorList>
    </citation>
    <scope>NUCLEOTIDE SEQUENCE [LARGE SCALE GENOMIC DNA]</scope>
    <source>
        <strain evidence="2">F_SG_1</strain>
        <tissue evidence="2">Salivary glands</tissue>
    </source>
</reference>
<evidence type="ECO:0000313" key="2">
    <source>
        <dbReference type="EMBL" id="KAK8759160.1"/>
    </source>
</evidence>
<sequence>MPSTSATKPHRASKDAAARRGKVRSSISAQSGGTPDAVALETMATGDDLTPDISGSDSMSSVASMDGSVEIRKKGKKPKRSGKKSRKRRQEGGRGTVVVINRTNILRDPFYVCVGRPFPNDEEEAAPEPNPGCEADKVVAYVTSTTVDGCASAAIEKAELIKEKAMLDAVLRDLIELLELHSVRQEKSDAEAGQPNGLIGAYLEKKGDHFSKHENMNPNVTVACRNEREAIHPDIPVLDANLAHQEHPSPVRKQAMNEGHPPQCIVTDEVRQGMMNNSQMNQDNTCGHDQRPASSGTAAAFEHRKAAMQEHTFNTANSVLKVYEAPFAIFSMSLTDSSDRNQPAPSKDSSGYMGGSETEPVRSKPDDDDNGFLDMAFGAGSFTEDYGLGQLPSDGENPSSPTTVGGGCNIGCLNDLLRPITMVSKYIQTDCWDGPASESSFSEVVRQTSHHKSSTKILQRPCSMQISVPQRRAATGGGSGGSSSAEELEKIFAAYSPPSKPGGKDASGRADLKKGMLRDRNFNLPSSAEGGADTAPPSTPAGVAQQCAFGGGSQAVTMVEEGPAK</sequence>
<protein>
    <submittedName>
        <fullName evidence="2">Uncharacterized protein</fullName>
    </submittedName>
</protein>
<proteinExistence type="predicted"/>
<dbReference type="Proteomes" id="UP001321473">
    <property type="component" value="Unassembled WGS sequence"/>
</dbReference>
<feature type="compositionally biased region" description="Low complexity" evidence="1">
    <location>
        <begin position="54"/>
        <end position="68"/>
    </location>
</feature>
<accession>A0AAQ4D9M0</accession>
<feature type="compositionally biased region" description="Basic residues" evidence="1">
    <location>
        <begin position="73"/>
        <end position="89"/>
    </location>
</feature>